<evidence type="ECO:0000256" key="3">
    <source>
        <dbReference type="ARBA" id="ARBA00023015"/>
    </source>
</evidence>
<dbReference type="InterPro" id="IPR009057">
    <property type="entry name" value="Homeodomain-like_sf"/>
</dbReference>
<dbReference type="Pfam" id="PF25601">
    <property type="entry name" value="AAA_lid_14"/>
    <property type="match status" value="1"/>
</dbReference>
<dbReference type="InterPro" id="IPR025662">
    <property type="entry name" value="Sigma_54_int_dom_ATP-bd_1"/>
</dbReference>
<dbReference type="PROSITE" id="PS00688">
    <property type="entry name" value="SIGMA54_INTERACT_3"/>
    <property type="match status" value="1"/>
</dbReference>
<dbReference type="PANTHER" id="PTHR32071">
    <property type="entry name" value="TRANSCRIPTIONAL REGULATORY PROTEIN"/>
    <property type="match status" value="1"/>
</dbReference>
<dbReference type="PANTHER" id="PTHR32071:SF99">
    <property type="entry name" value="TRANSCRIPTIONAL REGULATORY PROTEIN"/>
    <property type="match status" value="1"/>
</dbReference>
<dbReference type="Pfam" id="PF02954">
    <property type="entry name" value="HTH_8"/>
    <property type="match status" value="1"/>
</dbReference>
<dbReference type="SMART" id="SM00382">
    <property type="entry name" value="AAA"/>
    <property type="match status" value="1"/>
</dbReference>
<organism evidence="7 8">
    <name type="scientific">Candidatus Macondimonas diazotrophica</name>
    <dbReference type="NCBI Taxonomy" id="2305248"/>
    <lineage>
        <taxon>Bacteria</taxon>
        <taxon>Pseudomonadati</taxon>
        <taxon>Pseudomonadota</taxon>
        <taxon>Gammaproteobacteria</taxon>
        <taxon>Chromatiales</taxon>
        <taxon>Ectothiorhodospiraceae</taxon>
        <taxon>Candidatus Macondimonas</taxon>
    </lineage>
</organism>
<dbReference type="CDD" id="cd00009">
    <property type="entry name" value="AAA"/>
    <property type="match status" value="1"/>
</dbReference>
<reference evidence="7 8" key="1">
    <citation type="journal article" date="2019" name="ISME J.">
        <title>Candidatus Macondimonas diazotrophica, a novel gammaproteobacterial genus dominating crude-oil-contaminated coastal sediments.</title>
        <authorList>
            <person name="Karthikeyan S."/>
            <person name="Konstantinidis K."/>
        </authorList>
    </citation>
    <scope>NUCLEOTIDE SEQUENCE [LARGE SCALE GENOMIC DNA]</scope>
    <source>
        <strain evidence="7 8">KTK01</strain>
    </source>
</reference>
<dbReference type="InterPro" id="IPR029016">
    <property type="entry name" value="GAF-like_dom_sf"/>
</dbReference>
<name>A0A4Z0F9T1_9GAMM</name>
<proteinExistence type="predicted"/>
<dbReference type="GO" id="GO:0006355">
    <property type="term" value="P:regulation of DNA-templated transcription"/>
    <property type="evidence" value="ECO:0007669"/>
    <property type="project" value="InterPro"/>
</dbReference>
<dbReference type="InterPro" id="IPR002078">
    <property type="entry name" value="Sigma_54_int"/>
</dbReference>
<evidence type="ECO:0000256" key="5">
    <source>
        <dbReference type="ARBA" id="ARBA00023163"/>
    </source>
</evidence>
<comment type="caution">
    <text evidence="7">The sequence shown here is derived from an EMBL/GenBank/DDBJ whole genome shotgun (WGS) entry which is preliminary data.</text>
</comment>
<evidence type="ECO:0000313" key="7">
    <source>
        <dbReference type="EMBL" id="TFZ82859.1"/>
    </source>
</evidence>
<dbReference type="PRINTS" id="PR01590">
    <property type="entry name" value="HTHFIS"/>
</dbReference>
<evidence type="ECO:0000259" key="6">
    <source>
        <dbReference type="PROSITE" id="PS50045"/>
    </source>
</evidence>
<dbReference type="SUPFAM" id="SSF52540">
    <property type="entry name" value="P-loop containing nucleoside triphosphate hydrolases"/>
    <property type="match status" value="1"/>
</dbReference>
<dbReference type="GO" id="GO:0005524">
    <property type="term" value="F:ATP binding"/>
    <property type="evidence" value="ECO:0007669"/>
    <property type="project" value="UniProtKB-KW"/>
</dbReference>
<dbReference type="PROSITE" id="PS50045">
    <property type="entry name" value="SIGMA54_INTERACT_4"/>
    <property type="match status" value="1"/>
</dbReference>
<dbReference type="SUPFAM" id="SSF55781">
    <property type="entry name" value="GAF domain-like"/>
    <property type="match status" value="1"/>
</dbReference>
<keyword evidence="4" id="KW-0238">DNA-binding</keyword>
<keyword evidence="1" id="KW-0547">Nucleotide-binding</keyword>
<dbReference type="InterPro" id="IPR003593">
    <property type="entry name" value="AAA+_ATPase"/>
</dbReference>
<dbReference type="Gene3D" id="3.40.50.300">
    <property type="entry name" value="P-loop containing nucleotide triphosphate hydrolases"/>
    <property type="match status" value="1"/>
</dbReference>
<dbReference type="InterPro" id="IPR025943">
    <property type="entry name" value="Sigma_54_int_dom_ATP-bd_2"/>
</dbReference>
<evidence type="ECO:0000256" key="4">
    <source>
        <dbReference type="ARBA" id="ARBA00023125"/>
    </source>
</evidence>
<dbReference type="InterPro" id="IPR027417">
    <property type="entry name" value="P-loop_NTPase"/>
</dbReference>
<feature type="domain" description="Sigma-54 factor interaction" evidence="6">
    <location>
        <begin position="217"/>
        <end position="445"/>
    </location>
</feature>
<dbReference type="PROSITE" id="PS00676">
    <property type="entry name" value="SIGMA54_INTERACT_2"/>
    <property type="match status" value="1"/>
</dbReference>
<keyword evidence="2" id="KW-0067">ATP-binding</keyword>
<dbReference type="InterPro" id="IPR058031">
    <property type="entry name" value="AAA_lid_NorR"/>
</dbReference>
<dbReference type="SMART" id="SM00065">
    <property type="entry name" value="GAF"/>
    <property type="match status" value="1"/>
</dbReference>
<keyword evidence="5" id="KW-0804">Transcription</keyword>
<protein>
    <submittedName>
        <fullName evidence="7">GAF domain-containing protein</fullName>
    </submittedName>
</protein>
<dbReference type="Gene3D" id="1.10.8.60">
    <property type="match status" value="1"/>
</dbReference>
<dbReference type="Proteomes" id="UP000297890">
    <property type="component" value="Unassembled WGS sequence"/>
</dbReference>
<dbReference type="AlphaFoldDB" id="A0A4Z0F9T1"/>
<dbReference type="OrthoDB" id="9804019at2"/>
<evidence type="ECO:0000256" key="1">
    <source>
        <dbReference type="ARBA" id="ARBA00022741"/>
    </source>
</evidence>
<dbReference type="Pfam" id="PF00158">
    <property type="entry name" value="Sigma54_activat"/>
    <property type="match status" value="1"/>
</dbReference>
<dbReference type="RefSeq" id="WP_135281529.1">
    <property type="nucleotide sequence ID" value="NZ_SRIO01000006.1"/>
</dbReference>
<dbReference type="FunFam" id="3.40.50.300:FF:000006">
    <property type="entry name" value="DNA-binding transcriptional regulator NtrC"/>
    <property type="match status" value="1"/>
</dbReference>
<dbReference type="PROSITE" id="PS00675">
    <property type="entry name" value="SIGMA54_INTERACT_1"/>
    <property type="match status" value="1"/>
</dbReference>
<keyword evidence="3" id="KW-0805">Transcription regulation</keyword>
<dbReference type="Pfam" id="PF13185">
    <property type="entry name" value="GAF_2"/>
    <property type="match status" value="1"/>
</dbReference>
<dbReference type="InterPro" id="IPR002197">
    <property type="entry name" value="HTH_Fis"/>
</dbReference>
<dbReference type="InterPro" id="IPR003018">
    <property type="entry name" value="GAF"/>
</dbReference>
<dbReference type="EMBL" id="SRIO01000006">
    <property type="protein sequence ID" value="TFZ82859.1"/>
    <property type="molecule type" value="Genomic_DNA"/>
</dbReference>
<dbReference type="Gene3D" id="3.30.450.40">
    <property type="match status" value="1"/>
</dbReference>
<dbReference type="Gene3D" id="1.10.10.60">
    <property type="entry name" value="Homeodomain-like"/>
    <property type="match status" value="1"/>
</dbReference>
<accession>A0A4Z0F9T1</accession>
<sequence length="544" mass="60612">MSHQASTLYPTLSSVPDSALRSNSDLQLILEMAKLQERRLDPDSIIVAMLRLLAQMRGLNGGRVSVPDPSGVYLEVRHSYGLDAHHMTSGGYTVPLNQGVTGYVMRTGTIGLVADIQSEPIYLTRITSWDERYLGPIAFLAVPILAEGRPIAVLAAQKDGAHRHRFDDDLMLMRIAAAMIGQIMRIERFVSQRTADLVTENQQLWRSIRQNGLAHGIIGESTVLLEALKQAGQVARSEAPVILLGESGTGKEKFARLIHQQSDRRERPFICINCAAIPAALLESELFGHEKGSFTGADATRKGKIEAAEGGTLFLDEIGDMPLELQAKLLRVLQDRQVQRVGASQVIPVDFRILTATNVNLRQLVNERRFRLDLYYRLSVVPIYLPPLRERNGDIKILALHFLNELNHRYERNVTLENGVLRRLESFDWPGNIRQLQNVMERAIVMAEGLIVTATQIALILQDESTVQLHQPDQTSTDVLLSAPHGLSADCEPRHYLKVHHTQGHAIEKALRDSGGNQSAAARRLGMTTRQLRYRMSKLGIDAL</sequence>
<gene>
    <name evidence="7" type="ORF">E4680_06180</name>
</gene>
<dbReference type="SUPFAM" id="SSF46689">
    <property type="entry name" value="Homeodomain-like"/>
    <property type="match status" value="1"/>
</dbReference>
<evidence type="ECO:0000313" key="8">
    <source>
        <dbReference type="Proteomes" id="UP000297890"/>
    </source>
</evidence>
<dbReference type="InterPro" id="IPR025944">
    <property type="entry name" value="Sigma_54_int_dom_CS"/>
</dbReference>
<evidence type="ECO:0000256" key="2">
    <source>
        <dbReference type="ARBA" id="ARBA00022840"/>
    </source>
</evidence>
<dbReference type="GO" id="GO:0043565">
    <property type="term" value="F:sequence-specific DNA binding"/>
    <property type="evidence" value="ECO:0007669"/>
    <property type="project" value="InterPro"/>
</dbReference>
<keyword evidence="8" id="KW-1185">Reference proteome</keyword>